<feature type="domain" description="RING-type" evidence="14">
    <location>
        <begin position="116"/>
        <end position="158"/>
    </location>
</feature>
<keyword evidence="7" id="KW-0479">Metal-binding</keyword>
<dbReference type="PANTHER" id="PTHR46539:SF30">
    <property type="entry name" value="BNAA06G39360D PROTEIN"/>
    <property type="match status" value="1"/>
</dbReference>
<evidence type="ECO:0000313" key="15">
    <source>
        <dbReference type="EMBL" id="WOK99999.1"/>
    </source>
</evidence>
<dbReference type="GO" id="GO:0061630">
    <property type="term" value="F:ubiquitin protein ligase activity"/>
    <property type="evidence" value="ECO:0007669"/>
    <property type="project" value="UniProtKB-EC"/>
</dbReference>
<keyword evidence="8 13" id="KW-0863">Zinc-finger</keyword>
<evidence type="ECO:0000256" key="3">
    <source>
        <dbReference type="ARBA" id="ARBA00004906"/>
    </source>
</evidence>
<reference evidence="15 16" key="1">
    <citation type="submission" date="2023-10" db="EMBL/GenBank/DDBJ databases">
        <title>Chromosome-scale genome assembly provides insights into flower coloration mechanisms of Canna indica.</title>
        <authorList>
            <person name="Li C."/>
        </authorList>
    </citation>
    <scope>NUCLEOTIDE SEQUENCE [LARGE SCALE GENOMIC DNA]</scope>
    <source>
        <tissue evidence="15">Flower</tissue>
    </source>
</reference>
<dbReference type="InterPro" id="IPR001841">
    <property type="entry name" value="Znf_RING"/>
</dbReference>
<sequence length="178" mass="19174">MVVMDGFDFPSARDCGSSSSSFSPPSPLAAPTPALPPTCVDPVAPEICWLFALLLVVFGMFYHHAVEAEAEEAQLEERGKNRAAGGLDPERVALFPVVPFDAEAWGDEEGVVGWECAVCLMEFGRGEAVRVLPGCGHGFHAGCVDQWLAEHATCPLCRRDLSVTLASEHVIDMPPEEY</sequence>
<dbReference type="FunFam" id="3.30.40.10:FF:000187">
    <property type="entry name" value="E3 ubiquitin-protein ligase ATL6"/>
    <property type="match status" value="1"/>
</dbReference>
<dbReference type="AlphaFoldDB" id="A0AAQ3Q8Y3"/>
<comment type="catalytic activity">
    <reaction evidence="1">
        <text>S-ubiquitinyl-[E2 ubiquitin-conjugating enzyme]-L-cysteine + [acceptor protein]-L-lysine = [E2 ubiquitin-conjugating enzyme]-L-cysteine + N(6)-ubiquitinyl-[acceptor protein]-L-lysine.</text>
        <dbReference type="EC" id="2.3.2.27"/>
    </reaction>
</comment>
<dbReference type="PANTHER" id="PTHR46539">
    <property type="entry name" value="E3 UBIQUITIN-PROTEIN LIGASE ATL42"/>
    <property type="match status" value="1"/>
</dbReference>
<comment type="subcellular location">
    <subcellularLocation>
        <location evidence="2">Membrane</location>
        <topology evidence="2">Single-pass membrane protein</topology>
    </subcellularLocation>
</comment>
<protein>
    <recommendedName>
        <fullName evidence="4">RING-type E3 ubiquitin transferase</fullName>
        <ecNumber evidence="4">2.3.2.27</ecNumber>
    </recommendedName>
</protein>
<evidence type="ECO:0000256" key="12">
    <source>
        <dbReference type="ARBA" id="ARBA00023136"/>
    </source>
</evidence>
<dbReference type="EC" id="2.3.2.27" evidence="4"/>
<evidence type="ECO:0000256" key="7">
    <source>
        <dbReference type="ARBA" id="ARBA00022723"/>
    </source>
</evidence>
<gene>
    <name evidence="15" type="ORF">Cni_G08711</name>
</gene>
<dbReference type="InterPro" id="IPR013083">
    <property type="entry name" value="Znf_RING/FYVE/PHD"/>
</dbReference>
<keyword evidence="16" id="KW-1185">Reference proteome</keyword>
<dbReference type="Proteomes" id="UP001327560">
    <property type="component" value="Chromosome 3"/>
</dbReference>
<dbReference type="CDD" id="cd16461">
    <property type="entry name" value="RING-H2_EL5-like"/>
    <property type="match status" value="1"/>
</dbReference>
<keyword evidence="12" id="KW-0472">Membrane</keyword>
<evidence type="ECO:0000256" key="8">
    <source>
        <dbReference type="ARBA" id="ARBA00022771"/>
    </source>
</evidence>
<evidence type="ECO:0000256" key="1">
    <source>
        <dbReference type="ARBA" id="ARBA00000900"/>
    </source>
</evidence>
<evidence type="ECO:0000256" key="11">
    <source>
        <dbReference type="ARBA" id="ARBA00022989"/>
    </source>
</evidence>
<dbReference type="Pfam" id="PF13639">
    <property type="entry name" value="zf-RING_2"/>
    <property type="match status" value="1"/>
</dbReference>
<dbReference type="Gene3D" id="3.30.40.10">
    <property type="entry name" value="Zinc/RING finger domain, C3HC4 (zinc finger)"/>
    <property type="match status" value="1"/>
</dbReference>
<keyword evidence="6" id="KW-0812">Transmembrane</keyword>
<evidence type="ECO:0000259" key="14">
    <source>
        <dbReference type="PROSITE" id="PS50089"/>
    </source>
</evidence>
<accession>A0AAQ3Q8Y3</accession>
<evidence type="ECO:0000256" key="6">
    <source>
        <dbReference type="ARBA" id="ARBA00022692"/>
    </source>
</evidence>
<keyword evidence="5" id="KW-0808">Transferase</keyword>
<dbReference type="SMART" id="SM00184">
    <property type="entry name" value="RING"/>
    <property type="match status" value="1"/>
</dbReference>
<evidence type="ECO:0000256" key="10">
    <source>
        <dbReference type="ARBA" id="ARBA00022833"/>
    </source>
</evidence>
<evidence type="ECO:0000256" key="2">
    <source>
        <dbReference type="ARBA" id="ARBA00004167"/>
    </source>
</evidence>
<comment type="pathway">
    <text evidence="3">Protein modification; protein ubiquitination.</text>
</comment>
<evidence type="ECO:0000256" key="9">
    <source>
        <dbReference type="ARBA" id="ARBA00022786"/>
    </source>
</evidence>
<name>A0AAQ3Q8Y3_9LILI</name>
<keyword evidence="11" id="KW-1133">Transmembrane helix</keyword>
<dbReference type="PROSITE" id="PS50089">
    <property type="entry name" value="ZF_RING_2"/>
    <property type="match status" value="1"/>
</dbReference>
<evidence type="ECO:0000256" key="13">
    <source>
        <dbReference type="PROSITE-ProRule" id="PRU00175"/>
    </source>
</evidence>
<evidence type="ECO:0000256" key="4">
    <source>
        <dbReference type="ARBA" id="ARBA00012483"/>
    </source>
</evidence>
<organism evidence="15 16">
    <name type="scientific">Canna indica</name>
    <name type="common">Indian-shot</name>
    <dbReference type="NCBI Taxonomy" id="4628"/>
    <lineage>
        <taxon>Eukaryota</taxon>
        <taxon>Viridiplantae</taxon>
        <taxon>Streptophyta</taxon>
        <taxon>Embryophyta</taxon>
        <taxon>Tracheophyta</taxon>
        <taxon>Spermatophyta</taxon>
        <taxon>Magnoliopsida</taxon>
        <taxon>Liliopsida</taxon>
        <taxon>Zingiberales</taxon>
        <taxon>Cannaceae</taxon>
        <taxon>Canna</taxon>
    </lineage>
</organism>
<dbReference type="GO" id="GO:0016020">
    <property type="term" value="C:membrane"/>
    <property type="evidence" value="ECO:0007669"/>
    <property type="project" value="UniProtKB-SubCell"/>
</dbReference>
<dbReference type="GO" id="GO:0008270">
    <property type="term" value="F:zinc ion binding"/>
    <property type="evidence" value="ECO:0007669"/>
    <property type="project" value="UniProtKB-KW"/>
</dbReference>
<keyword evidence="10" id="KW-0862">Zinc</keyword>
<dbReference type="SUPFAM" id="SSF57850">
    <property type="entry name" value="RING/U-box"/>
    <property type="match status" value="1"/>
</dbReference>
<proteinExistence type="predicted"/>
<evidence type="ECO:0000256" key="5">
    <source>
        <dbReference type="ARBA" id="ARBA00022679"/>
    </source>
</evidence>
<dbReference type="EMBL" id="CP136892">
    <property type="protein sequence ID" value="WOK99999.1"/>
    <property type="molecule type" value="Genomic_DNA"/>
</dbReference>
<keyword evidence="9" id="KW-0833">Ubl conjugation pathway</keyword>
<evidence type="ECO:0000313" key="16">
    <source>
        <dbReference type="Proteomes" id="UP001327560"/>
    </source>
</evidence>